<feature type="domain" description="DUF6590" evidence="2">
    <location>
        <begin position="264"/>
        <end position="419"/>
    </location>
</feature>
<dbReference type="RefSeq" id="XP_016239567.1">
    <property type="nucleotide sequence ID" value="XM_016377997.1"/>
</dbReference>
<protein>
    <recommendedName>
        <fullName evidence="2">DUF6590 domain-containing protein</fullName>
    </recommendedName>
</protein>
<gene>
    <name evidence="3" type="ORF">PV08_03646</name>
</gene>
<dbReference type="Proteomes" id="UP000053328">
    <property type="component" value="Unassembled WGS sequence"/>
</dbReference>
<dbReference type="PANTHER" id="PTHR35391">
    <property type="entry name" value="C2H2-TYPE DOMAIN-CONTAINING PROTEIN-RELATED"/>
    <property type="match status" value="1"/>
</dbReference>
<dbReference type="OrthoDB" id="4120930at2759"/>
<proteinExistence type="predicted"/>
<reference evidence="3 4" key="1">
    <citation type="submission" date="2015-01" db="EMBL/GenBank/DDBJ databases">
        <title>The Genome Sequence of Exophiala spinifera CBS89968.</title>
        <authorList>
            <consortium name="The Broad Institute Genomics Platform"/>
            <person name="Cuomo C."/>
            <person name="de Hoog S."/>
            <person name="Gorbushina A."/>
            <person name="Stielow B."/>
            <person name="Teixiera M."/>
            <person name="Abouelleil A."/>
            <person name="Chapman S.B."/>
            <person name="Priest M."/>
            <person name="Young S.K."/>
            <person name="Wortman J."/>
            <person name="Nusbaum C."/>
            <person name="Birren B."/>
        </authorList>
    </citation>
    <scope>NUCLEOTIDE SEQUENCE [LARGE SCALE GENOMIC DNA]</scope>
    <source>
        <strain evidence="3 4">CBS 89968</strain>
    </source>
</reference>
<dbReference type="HOGENOM" id="CLU_047424_0_0_1"/>
<dbReference type="AlphaFoldDB" id="A0A0D1YVN7"/>
<evidence type="ECO:0000313" key="3">
    <source>
        <dbReference type="EMBL" id="KIW19351.1"/>
    </source>
</evidence>
<feature type="region of interest" description="Disordered" evidence="1">
    <location>
        <begin position="1"/>
        <end position="76"/>
    </location>
</feature>
<feature type="compositionally biased region" description="Basic and acidic residues" evidence="1">
    <location>
        <begin position="31"/>
        <end position="49"/>
    </location>
</feature>
<organism evidence="3 4">
    <name type="scientific">Exophiala spinifera</name>
    <dbReference type="NCBI Taxonomy" id="91928"/>
    <lineage>
        <taxon>Eukaryota</taxon>
        <taxon>Fungi</taxon>
        <taxon>Dikarya</taxon>
        <taxon>Ascomycota</taxon>
        <taxon>Pezizomycotina</taxon>
        <taxon>Eurotiomycetes</taxon>
        <taxon>Chaetothyriomycetidae</taxon>
        <taxon>Chaetothyriales</taxon>
        <taxon>Herpotrichiellaceae</taxon>
        <taxon>Exophiala</taxon>
    </lineage>
</organism>
<dbReference type="InterPro" id="IPR046497">
    <property type="entry name" value="DUF6590"/>
</dbReference>
<dbReference type="Pfam" id="PF20233">
    <property type="entry name" value="DUF6590"/>
    <property type="match status" value="1"/>
</dbReference>
<dbReference type="PANTHER" id="PTHR35391:SF5">
    <property type="entry name" value="DUF6590 DOMAIN-CONTAINING PROTEIN"/>
    <property type="match status" value="1"/>
</dbReference>
<evidence type="ECO:0000313" key="4">
    <source>
        <dbReference type="Proteomes" id="UP000053328"/>
    </source>
</evidence>
<evidence type="ECO:0000256" key="1">
    <source>
        <dbReference type="SAM" id="MobiDB-lite"/>
    </source>
</evidence>
<dbReference type="STRING" id="91928.A0A0D1YVN7"/>
<evidence type="ECO:0000259" key="2">
    <source>
        <dbReference type="Pfam" id="PF20233"/>
    </source>
</evidence>
<dbReference type="EMBL" id="KN847493">
    <property type="protein sequence ID" value="KIW19351.1"/>
    <property type="molecule type" value="Genomic_DNA"/>
</dbReference>
<accession>A0A0D1YVN7</accession>
<name>A0A0D1YVN7_9EURO</name>
<dbReference type="GeneID" id="27330729"/>
<dbReference type="VEuPathDB" id="FungiDB:PV08_03646"/>
<sequence length="443" mass="49705">MPYHHRRPPGNPVAPRRSEVDSSSSTSSGEDAGRRESWQAEEDSNHLPNEHSAGAKGKAKADSDEDAQGVPSQGRAVSEAVSLGFGGLSLGDNTRMAIESWAENPDLEAGFLTQYQDLFNTEQDFTFLLAAVHYELQGDLELKKACSRIYLLVRKYKRLTSREKREFLETLTDEDGIYQQNGTFKELLGEIQQVAGPRNRNAYVPDDTSIPWSVEQWTFSPPRNRHHRQSVHSQSLPSVEEGRQGEPIPTFMTPLHEDFIVRNSSFFCTGRVFMTLWHENATTGNRYLRGKGALGTSTISGIHNQRVFSHIRRFAVVRECHGFSWVIGVNTYRGQGLKRPGLNNGDIQAHAIIHMAHTSPVRLQGEPVMRKRSIMVDGGEDRKLAPSSRIRFDKVYNFEHNVKVKDVGVISARSMPFFRQYWRDEVGAASQAAAAPRQSSAPS</sequence>
<feature type="region of interest" description="Disordered" evidence="1">
    <location>
        <begin position="223"/>
        <end position="244"/>
    </location>
</feature>
<keyword evidence="4" id="KW-1185">Reference proteome</keyword>